<proteinExistence type="predicted"/>
<organism evidence="1 2">
    <name type="scientific">Chryseobacterium arachidis</name>
    <dbReference type="NCBI Taxonomy" id="1416778"/>
    <lineage>
        <taxon>Bacteria</taxon>
        <taxon>Pseudomonadati</taxon>
        <taxon>Bacteroidota</taxon>
        <taxon>Flavobacteriia</taxon>
        <taxon>Flavobacteriales</taxon>
        <taxon>Weeksellaceae</taxon>
        <taxon>Chryseobacterium group</taxon>
        <taxon>Chryseobacterium</taxon>
    </lineage>
</organism>
<protein>
    <submittedName>
        <fullName evidence="1">Uncharacterized protein</fullName>
    </submittedName>
</protein>
<evidence type="ECO:0000313" key="2">
    <source>
        <dbReference type="Proteomes" id="UP000184518"/>
    </source>
</evidence>
<dbReference type="RefSeq" id="WP_072952723.1">
    <property type="nucleotide sequence ID" value="NZ_FQUT01000001.1"/>
</dbReference>
<dbReference type="EMBL" id="FQUT01000001">
    <property type="protein sequence ID" value="SHE39692.1"/>
    <property type="molecule type" value="Genomic_DNA"/>
</dbReference>
<dbReference type="OrthoDB" id="1250131at2"/>
<dbReference type="AlphaFoldDB" id="A0A1M4T588"/>
<dbReference type="STRING" id="1416778.SAMN05443633_101159"/>
<reference evidence="2" key="1">
    <citation type="submission" date="2016-11" db="EMBL/GenBank/DDBJ databases">
        <authorList>
            <person name="Varghese N."/>
            <person name="Submissions S."/>
        </authorList>
    </citation>
    <scope>NUCLEOTIDE SEQUENCE [LARGE SCALE GENOMIC DNA]</scope>
    <source>
        <strain evidence="2">DSM 27619</strain>
    </source>
</reference>
<name>A0A1M4T588_9FLAO</name>
<evidence type="ECO:0000313" key="1">
    <source>
        <dbReference type="EMBL" id="SHE39692.1"/>
    </source>
</evidence>
<dbReference type="Proteomes" id="UP000184518">
    <property type="component" value="Unassembled WGS sequence"/>
</dbReference>
<gene>
    <name evidence="1" type="ORF">SAMN05443633_101159</name>
</gene>
<accession>A0A1M4T588</accession>
<sequence>MSDLFFLCFVAGLVLFAVGKCIYFFIEKKKIVASCKLPASIELKNISGTIFTDAGRNKRFEQCFFHILINENSIFLFSIGFSFIPNKVTNLLFSNSNRTNTRKPTLLREYKIDHQSIEFVYYPEYLMNRHKKITLKNLNQEQISIFENLLDGKSRRFY</sequence>
<keyword evidence="2" id="KW-1185">Reference proteome</keyword>